<name>A0A9P0GCS0_9CUCU</name>
<gene>
    <name evidence="1" type="ORF">PSYICH_LOCUS8687</name>
</gene>
<evidence type="ECO:0000313" key="1">
    <source>
        <dbReference type="EMBL" id="CAH1108588.1"/>
    </source>
</evidence>
<reference evidence="1" key="1">
    <citation type="submission" date="2022-01" db="EMBL/GenBank/DDBJ databases">
        <authorList>
            <person name="King R."/>
        </authorList>
    </citation>
    <scope>NUCLEOTIDE SEQUENCE</scope>
</reference>
<dbReference type="AlphaFoldDB" id="A0A9P0GCS0"/>
<sequence length="180" mass="19758">MTLPASVTQNKFLGNSKNKSQLIKFLQEELKRTNIMSQQSVADADVDIVLKTIDTASGSRNNKVVIVLKDTDVLTMLASRTPPNLEVFLLKPPSAKVPDVVYSFESLASRSACISTGLVWFTRSIRDLSSVGLGWELVHGELSPITMTQEAGPDEILRKISCSCETDCARIEFGILENPE</sequence>
<organism evidence="1 2">
    <name type="scientific">Psylliodes chrysocephalus</name>
    <dbReference type="NCBI Taxonomy" id="3402493"/>
    <lineage>
        <taxon>Eukaryota</taxon>
        <taxon>Metazoa</taxon>
        <taxon>Ecdysozoa</taxon>
        <taxon>Arthropoda</taxon>
        <taxon>Hexapoda</taxon>
        <taxon>Insecta</taxon>
        <taxon>Pterygota</taxon>
        <taxon>Neoptera</taxon>
        <taxon>Endopterygota</taxon>
        <taxon>Coleoptera</taxon>
        <taxon>Polyphaga</taxon>
        <taxon>Cucujiformia</taxon>
        <taxon>Chrysomeloidea</taxon>
        <taxon>Chrysomelidae</taxon>
        <taxon>Galerucinae</taxon>
        <taxon>Alticini</taxon>
        <taxon>Psylliodes</taxon>
    </lineage>
</organism>
<evidence type="ECO:0000313" key="2">
    <source>
        <dbReference type="Proteomes" id="UP001153636"/>
    </source>
</evidence>
<dbReference type="OrthoDB" id="6762869at2759"/>
<keyword evidence="2" id="KW-1185">Reference proteome</keyword>
<dbReference type="EMBL" id="OV651815">
    <property type="protein sequence ID" value="CAH1108588.1"/>
    <property type="molecule type" value="Genomic_DNA"/>
</dbReference>
<accession>A0A9P0GCS0</accession>
<protein>
    <submittedName>
        <fullName evidence="1">Uncharacterized protein</fullName>
    </submittedName>
</protein>
<proteinExistence type="predicted"/>
<dbReference type="Proteomes" id="UP001153636">
    <property type="component" value="Chromosome 3"/>
</dbReference>